<accession>A0A7J7C3K7</accession>
<keyword evidence="8" id="KW-1133">Transmembrane helix</keyword>
<dbReference type="GO" id="GO:0005634">
    <property type="term" value="C:nucleus"/>
    <property type="evidence" value="ECO:0007669"/>
    <property type="project" value="UniProtKB-SubCell"/>
</dbReference>
<keyword evidence="3" id="KW-0805">Transcription regulation</keyword>
<feature type="compositionally biased region" description="Basic and acidic residues" evidence="7">
    <location>
        <begin position="347"/>
        <end position="359"/>
    </location>
</feature>
<dbReference type="CDD" id="cd11393">
    <property type="entry name" value="bHLH_AtbHLH_like"/>
    <property type="match status" value="1"/>
</dbReference>
<dbReference type="GO" id="GO:0000981">
    <property type="term" value="F:DNA-binding transcription factor activity, RNA polymerase II-specific"/>
    <property type="evidence" value="ECO:0007669"/>
    <property type="project" value="TreeGrafter"/>
</dbReference>
<evidence type="ECO:0000259" key="9">
    <source>
        <dbReference type="PROSITE" id="PS50888"/>
    </source>
</evidence>
<keyword evidence="5" id="KW-0804">Transcription</keyword>
<keyword evidence="11" id="KW-1185">Reference proteome</keyword>
<proteinExistence type="predicted"/>
<comment type="subunit">
    <text evidence="2">Homodimer.</text>
</comment>
<evidence type="ECO:0000256" key="4">
    <source>
        <dbReference type="ARBA" id="ARBA00023125"/>
    </source>
</evidence>
<evidence type="ECO:0000313" key="10">
    <source>
        <dbReference type="EMBL" id="KAF5728346.1"/>
    </source>
</evidence>
<dbReference type="PROSITE" id="PS50888">
    <property type="entry name" value="BHLH"/>
    <property type="match status" value="1"/>
</dbReference>
<evidence type="ECO:0000313" key="11">
    <source>
        <dbReference type="Proteomes" id="UP000593562"/>
    </source>
</evidence>
<dbReference type="Gene3D" id="4.10.280.10">
    <property type="entry name" value="Helix-loop-helix DNA-binding domain"/>
    <property type="match status" value="1"/>
</dbReference>
<feature type="transmembrane region" description="Helical" evidence="8">
    <location>
        <begin position="6"/>
        <end position="28"/>
    </location>
</feature>
<organism evidence="10 11">
    <name type="scientific">Tripterygium wilfordii</name>
    <name type="common">Thunder God vine</name>
    <dbReference type="NCBI Taxonomy" id="458696"/>
    <lineage>
        <taxon>Eukaryota</taxon>
        <taxon>Viridiplantae</taxon>
        <taxon>Streptophyta</taxon>
        <taxon>Embryophyta</taxon>
        <taxon>Tracheophyta</taxon>
        <taxon>Spermatophyta</taxon>
        <taxon>Magnoliopsida</taxon>
        <taxon>eudicotyledons</taxon>
        <taxon>Gunneridae</taxon>
        <taxon>Pentapetalae</taxon>
        <taxon>rosids</taxon>
        <taxon>fabids</taxon>
        <taxon>Celastrales</taxon>
        <taxon>Celastraceae</taxon>
        <taxon>Tripterygium</taxon>
    </lineage>
</organism>
<comment type="subcellular location">
    <subcellularLocation>
        <location evidence="1">Nucleus</location>
    </subcellularLocation>
</comment>
<keyword evidence="8" id="KW-0812">Transmembrane</keyword>
<dbReference type="AlphaFoldDB" id="A0A7J7C3K7"/>
<comment type="caution">
    <text evidence="10">The sequence shown here is derived from an EMBL/GenBank/DDBJ whole genome shotgun (WGS) entry which is preliminary data.</text>
</comment>
<dbReference type="InterPro" id="IPR036638">
    <property type="entry name" value="HLH_DNA-bd_sf"/>
</dbReference>
<evidence type="ECO:0000256" key="2">
    <source>
        <dbReference type="ARBA" id="ARBA00011738"/>
    </source>
</evidence>
<dbReference type="PANTHER" id="PTHR16223">
    <property type="entry name" value="TRANSCRIPTION FACTOR BHLH83-RELATED"/>
    <property type="match status" value="1"/>
</dbReference>
<evidence type="ECO:0000256" key="7">
    <source>
        <dbReference type="SAM" id="MobiDB-lite"/>
    </source>
</evidence>
<evidence type="ECO:0000256" key="8">
    <source>
        <dbReference type="SAM" id="Phobius"/>
    </source>
</evidence>
<feature type="compositionally biased region" description="Polar residues" evidence="7">
    <location>
        <begin position="191"/>
        <end position="204"/>
    </location>
</feature>
<sequence>MELYVSTVLFFTGVVIGVLLAILAFFCVRYHRKRSQIGNSSSRRAVTLPIRENGADSCIILSDSTIDPESPMKSGRNGMSSWLEGFKKSNGVSMSGIPAHPYNCRGCASLCLCAEACALCAFDNYILHIFAYSLKATTYTHRDLEKALIGKAASGPVYKAQMSTGEIVAVKMLATDSKQGETEFQTKFLRGTTSPPKQQSQLHFSNNAPSRNRSASSMTDVRPGFFPTLQPQFPTPSFNEKPKNISLEVGDSRSVAVKKTSNESASERPKRKNSTPLPPFKVRKEKMGDKITALHQLVSPFGKTDTTSVLSEAIEYIKFLHDQVTVLSIPYMKSGAPIHHQQQQSCDKSEDSEGPKQDLRSRGLCLVPISSTFPVTHETAACTPTFGATFR</sequence>
<dbReference type="Gene3D" id="3.30.200.20">
    <property type="entry name" value="Phosphorylase Kinase, domain 1"/>
    <property type="match status" value="1"/>
</dbReference>
<evidence type="ECO:0000256" key="1">
    <source>
        <dbReference type="ARBA" id="ARBA00004123"/>
    </source>
</evidence>
<dbReference type="InParanoid" id="A0A7J7C3K7"/>
<dbReference type="InterPro" id="IPR011598">
    <property type="entry name" value="bHLH_dom"/>
</dbReference>
<dbReference type="GO" id="GO:0000978">
    <property type="term" value="F:RNA polymerase II cis-regulatory region sequence-specific DNA binding"/>
    <property type="evidence" value="ECO:0007669"/>
    <property type="project" value="TreeGrafter"/>
</dbReference>
<dbReference type="SUPFAM" id="SSF47459">
    <property type="entry name" value="HLH, helix-loop-helix DNA-binding domain"/>
    <property type="match status" value="1"/>
</dbReference>
<dbReference type="PANTHER" id="PTHR16223:SF238">
    <property type="entry name" value="TRANSCRIPTION FACTOR BHLH114"/>
    <property type="match status" value="1"/>
</dbReference>
<protein>
    <submittedName>
        <fullName evidence="10">Basic helix-loop-helix DNA-binding superfamily protein</fullName>
    </submittedName>
</protein>
<feature type="compositionally biased region" description="Low complexity" evidence="7">
    <location>
        <begin position="225"/>
        <end position="238"/>
    </location>
</feature>
<reference evidence="10 11" key="1">
    <citation type="journal article" date="2020" name="Nat. Commun.">
        <title>Genome of Tripterygium wilfordii and identification of cytochrome P450 involved in triptolide biosynthesis.</title>
        <authorList>
            <person name="Tu L."/>
            <person name="Su P."/>
            <person name="Zhang Z."/>
            <person name="Gao L."/>
            <person name="Wang J."/>
            <person name="Hu T."/>
            <person name="Zhou J."/>
            <person name="Zhang Y."/>
            <person name="Zhao Y."/>
            <person name="Liu Y."/>
            <person name="Song Y."/>
            <person name="Tong Y."/>
            <person name="Lu Y."/>
            <person name="Yang J."/>
            <person name="Xu C."/>
            <person name="Jia M."/>
            <person name="Peters R.J."/>
            <person name="Huang L."/>
            <person name="Gao W."/>
        </authorList>
    </citation>
    <scope>NUCLEOTIDE SEQUENCE [LARGE SCALE GENOMIC DNA]</scope>
    <source>
        <strain evidence="11">cv. XIE 37</strain>
        <tissue evidence="10">Leaf</tissue>
    </source>
</reference>
<name>A0A7J7C3K7_TRIWF</name>
<dbReference type="GO" id="GO:0046983">
    <property type="term" value="F:protein dimerization activity"/>
    <property type="evidence" value="ECO:0007669"/>
    <property type="project" value="InterPro"/>
</dbReference>
<evidence type="ECO:0000256" key="6">
    <source>
        <dbReference type="ARBA" id="ARBA00023242"/>
    </source>
</evidence>
<dbReference type="InterPro" id="IPR045843">
    <property type="entry name" value="IND-like"/>
</dbReference>
<keyword evidence="6" id="KW-0539">Nucleus</keyword>
<gene>
    <name evidence="10" type="ORF">HS088_TW21G00493</name>
</gene>
<feature type="region of interest" description="Disordered" evidence="7">
    <location>
        <begin position="338"/>
        <end position="359"/>
    </location>
</feature>
<keyword evidence="4 10" id="KW-0238">DNA-binding</keyword>
<feature type="compositionally biased region" description="Low complexity" evidence="7">
    <location>
        <begin position="205"/>
        <end position="217"/>
    </location>
</feature>
<dbReference type="InterPro" id="IPR045239">
    <property type="entry name" value="bHLH95_bHLH"/>
</dbReference>
<evidence type="ECO:0000256" key="5">
    <source>
        <dbReference type="ARBA" id="ARBA00023163"/>
    </source>
</evidence>
<dbReference type="Proteomes" id="UP000593562">
    <property type="component" value="Unassembled WGS sequence"/>
</dbReference>
<keyword evidence="8" id="KW-0472">Membrane</keyword>
<feature type="domain" description="BHLH" evidence="9">
    <location>
        <begin position="271"/>
        <end position="320"/>
    </location>
</feature>
<dbReference type="FunFam" id="4.10.280.10:FF:000032">
    <property type="entry name" value="Transcription factor bHLH123 family"/>
    <property type="match status" value="1"/>
</dbReference>
<dbReference type="EMBL" id="JAAARO010000021">
    <property type="protein sequence ID" value="KAF5728346.1"/>
    <property type="molecule type" value="Genomic_DNA"/>
</dbReference>
<evidence type="ECO:0000256" key="3">
    <source>
        <dbReference type="ARBA" id="ARBA00023015"/>
    </source>
</evidence>
<feature type="region of interest" description="Disordered" evidence="7">
    <location>
        <begin position="190"/>
        <end position="281"/>
    </location>
</feature>